<gene>
    <name evidence="2" type="ORF">NCTC13184_02951</name>
</gene>
<feature type="transmembrane region" description="Helical" evidence="1">
    <location>
        <begin position="30"/>
        <end position="49"/>
    </location>
</feature>
<sequence length="55" mass="6191">MGRLATVVVYVLALVAVAVCVDVLFFRHHVWARLLVNVGIVLVFAAFYLRFAQRS</sequence>
<keyword evidence="1" id="KW-1133">Transmembrane helix</keyword>
<accession>A0A378WRR1</accession>
<proteinExistence type="predicted"/>
<keyword evidence="1" id="KW-0472">Membrane</keyword>
<protein>
    <submittedName>
        <fullName evidence="2">Uncharacterized protein</fullName>
    </submittedName>
</protein>
<dbReference type="EMBL" id="UGRU01000001">
    <property type="protein sequence ID" value="SUA43582.1"/>
    <property type="molecule type" value="Genomic_DNA"/>
</dbReference>
<reference evidence="2 3" key="1">
    <citation type="submission" date="2018-06" db="EMBL/GenBank/DDBJ databases">
        <authorList>
            <consortium name="Pathogen Informatics"/>
            <person name="Doyle S."/>
        </authorList>
    </citation>
    <scope>NUCLEOTIDE SEQUENCE [LARGE SCALE GENOMIC DNA]</scope>
    <source>
        <strain evidence="2 3">NCTC13184</strain>
    </source>
</reference>
<dbReference type="AlphaFoldDB" id="A0A378WRR1"/>
<dbReference type="Proteomes" id="UP000255082">
    <property type="component" value="Unassembled WGS sequence"/>
</dbReference>
<evidence type="ECO:0000313" key="3">
    <source>
        <dbReference type="Proteomes" id="UP000255082"/>
    </source>
</evidence>
<organism evidence="2 3">
    <name type="scientific">Nocardia africana</name>
    <dbReference type="NCBI Taxonomy" id="134964"/>
    <lineage>
        <taxon>Bacteria</taxon>
        <taxon>Bacillati</taxon>
        <taxon>Actinomycetota</taxon>
        <taxon>Actinomycetes</taxon>
        <taxon>Mycobacteriales</taxon>
        <taxon>Nocardiaceae</taxon>
        <taxon>Nocardia</taxon>
    </lineage>
</organism>
<evidence type="ECO:0000313" key="2">
    <source>
        <dbReference type="EMBL" id="SUA43582.1"/>
    </source>
</evidence>
<name>A0A378WRR1_9NOCA</name>
<evidence type="ECO:0000256" key="1">
    <source>
        <dbReference type="SAM" id="Phobius"/>
    </source>
</evidence>
<keyword evidence="1" id="KW-0812">Transmembrane</keyword>
<dbReference type="RefSeq" id="WP_181838458.1">
    <property type="nucleotide sequence ID" value="NZ_UGRU01000001.1"/>
</dbReference>